<dbReference type="EMBL" id="CP036259">
    <property type="protein sequence ID" value="QDR81615.1"/>
    <property type="molecule type" value="Genomic_DNA"/>
</dbReference>
<dbReference type="Pfam" id="PF03061">
    <property type="entry name" value="4HBT"/>
    <property type="match status" value="1"/>
</dbReference>
<dbReference type="PANTHER" id="PTHR42856:SF1">
    <property type="entry name" value="ACYL-COENZYME A THIOESTERASE PAAI"/>
    <property type="match status" value="1"/>
</dbReference>
<dbReference type="NCBIfam" id="TIGR00369">
    <property type="entry name" value="unchar_dom_1"/>
    <property type="match status" value="1"/>
</dbReference>
<name>A0A517DW80_9FIRM</name>
<dbReference type="Proteomes" id="UP000320776">
    <property type="component" value="Chromosome"/>
</dbReference>
<reference evidence="3 4" key="1">
    <citation type="submission" date="2019-02" db="EMBL/GenBank/DDBJ databases">
        <title>Closed genome of Sporomusa termitida DSM 4440.</title>
        <authorList>
            <person name="Poehlein A."/>
            <person name="Daniel R."/>
        </authorList>
    </citation>
    <scope>NUCLEOTIDE SEQUENCE [LARGE SCALE GENOMIC DNA]</scope>
    <source>
        <strain evidence="3 4">DSM 4440</strain>
    </source>
</reference>
<evidence type="ECO:0000256" key="1">
    <source>
        <dbReference type="ARBA" id="ARBA00022801"/>
    </source>
</evidence>
<dbReference type="InterPro" id="IPR003736">
    <property type="entry name" value="PAAI_dom"/>
</dbReference>
<dbReference type="InterPro" id="IPR006683">
    <property type="entry name" value="Thioestr_dom"/>
</dbReference>
<dbReference type="Gene3D" id="3.10.129.10">
    <property type="entry name" value="Hotdog Thioesterase"/>
    <property type="match status" value="1"/>
</dbReference>
<feature type="domain" description="Thioesterase" evidence="2">
    <location>
        <begin position="53"/>
        <end position="125"/>
    </location>
</feature>
<dbReference type="PANTHER" id="PTHR42856">
    <property type="entry name" value="ACYL-COENZYME A THIOESTERASE PAAI"/>
    <property type="match status" value="1"/>
</dbReference>
<dbReference type="InterPro" id="IPR052723">
    <property type="entry name" value="Acyl-CoA_thioesterase_PaaI"/>
</dbReference>
<dbReference type="OrthoDB" id="328435at2"/>
<dbReference type="GO" id="GO:0016289">
    <property type="term" value="F:acyl-CoA hydrolase activity"/>
    <property type="evidence" value="ECO:0007669"/>
    <property type="project" value="TreeGrafter"/>
</dbReference>
<sequence>MTEQRLLLKNHLNTRYAQNSFVNLLQIEIVEIDAGMAKLSMPILHDKHTNLYNIAHGGALASLADTGMGMACASLGQKVVTLEMNLNFIRKAECQEAILAVCTVIHHGSQTMIAGADIFDDTQKLLVKARGTFFITGSFLAEVK</sequence>
<keyword evidence="4" id="KW-1185">Reference proteome</keyword>
<dbReference type="EC" id="3.1.2.-" evidence="3"/>
<dbReference type="AlphaFoldDB" id="A0A517DW80"/>
<keyword evidence="1 3" id="KW-0378">Hydrolase</keyword>
<evidence type="ECO:0000259" key="2">
    <source>
        <dbReference type="Pfam" id="PF03061"/>
    </source>
</evidence>
<dbReference type="RefSeq" id="WP_144351089.1">
    <property type="nucleotide sequence ID" value="NZ_CP036259.1"/>
</dbReference>
<organism evidence="3 4">
    <name type="scientific">Sporomusa termitida</name>
    <dbReference type="NCBI Taxonomy" id="2377"/>
    <lineage>
        <taxon>Bacteria</taxon>
        <taxon>Bacillati</taxon>
        <taxon>Bacillota</taxon>
        <taxon>Negativicutes</taxon>
        <taxon>Selenomonadales</taxon>
        <taxon>Sporomusaceae</taxon>
        <taxon>Sporomusa</taxon>
    </lineage>
</organism>
<dbReference type="SUPFAM" id="SSF54637">
    <property type="entry name" value="Thioesterase/thiol ester dehydrase-isomerase"/>
    <property type="match status" value="1"/>
</dbReference>
<evidence type="ECO:0000313" key="3">
    <source>
        <dbReference type="EMBL" id="QDR81615.1"/>
    </source>
</evidence>
<dbReference type="InterPro" id="IPR029069">
    <property type="entry name" value="HotDog_dom_sf"/>
</dbReference>
<evidence type="ECO:0000313" key="4">
    <source>
        <dbReference type="Proteomes" id="UP000320776"/>
    </source>
</evidence>
<gene>
    <name evidence="3" type="primary">paaI</name>
    <name evidence="3" type="ORF">SPTER_30220</name>
</gene>
<accession>A0A517DW80</accession>
<protein>
    <submittedName>
        <fullName evidence="3">Acyl-coenzyme A thioeSPTERase PaaI</fullName>
        <ecNumber evidence="3">3.1.2.-</ecNumber>
    </submittedName>
</protein>
<proteinExistence type="predicted"/>
<dbReference type="CDD" id="cd03443">
    <property type="entry name" value="PaaI_thioesterase"/>
    <property type="match status" value="1"/>
</dbReference>
<dbReference type="KEGG" id="sted:SPTER_30220"/>